<evidence type="ECO:0000313" key="1">
    <source>
        <dbReference type="EMBL" id="KAH0782280.1"/>
    </source>
</evidence>
<name>A0ABQ7WQQ1_SOLTU</name>
<dbReference type="EMBL" id="JAIVGD010000001">
    <property type="protein sequence ID" value="KAH0782280.1"/>
    <property type="molecule type" value="Genomic_DNA"/>
</dbReference>
<evidence type="ECO:0000313" key="2">
    <source>
        <dbReference type="Proteomes" id="UP000826656"/>
    </source>
</evidence>
<reference evidence="1 2" key="1">
    <citation type="journal article" date="2021" name="bioRxiv">
        <title>Chromosome-scale and haplotype-resolved genome assembly of a tetraploid potato cultivar.</title>
        <authorList>
            <person name="Sun H."/>
            <person name="Jiao W.-B."/>
            <person name="Krause K."/>
            <person name="Campoy J.A."/>
            <person name="Goel M."/>
            <person name="Folz-Donahue K."/>
            <person name="Kukat C."/>
            <person name="Huettel B."/>
            <person name="Schneeberger K."/>
        </authorList>
    </citation>
    <scope>NUCLEOTIDE SEQUENCE [LARGE SCALE GENOMIC DNA]</scope>
    <source>
        <strain evidence="1">SolTubOtavaFocal</strain>
        <tissue evidence="1">Leaves</tissue>
    </source>
</reference>
<sequence>MDHKSSLELHEKEDKPIMLFHNTFIFLTASQMNQHPGRGNWPSQELAPVGHVSIMSLKNSHIHRVSNSTVEGSMQMTSKAT</sequence>
<proteinExistence type="predicted"/>
<dbReference type="Proteomes" id="UP000826656">
    <property type="component" value="Unassembled WGS sequence"/>
</dbReference>
<keyword evidence="2" id="KW-1185">Reference proteome</keyword>
<comment type="caution">
    <text evidence="1">The sequence shown here is derived from an EMBL/GenBank/DDBJ whole genome shotgun (WGS) entry which is preliminary data.</text>
</comment>
<organism evidence="1 2">
    <name type="scientific">Solanum tuberosum</name>
    <name type="common">Potato</name>
    <dbReference type="NCBI Taxonomy" id="4113"/>
    <lineage>
        <taxon>Eukaryota</taxon>
        <taxon>Viridiplantae</taxon>
        <taxon>Streptophyta</taxon>
        <taxon>Embryophyta</taxon>
        <taxon>Tracheophyta</taxon>
        <taxon>Spermatophyta</taxon>
        <taxon>Magnoliopsida</taxon>
        <taxon>eudicotyledons</taxon>
        <taxon>Gunneridae</taxon>
        <taxon>Pentapetalae</taxon>
        <taxon>asterids</taxon>
        <taxon>lamiids</taxon>
        <taxon>Solanales</taxon>
        <taxon>Solanaceae</taxon>
        <taxon>Solanoideae</taxon>
        <taxon>Solaneae</taxon>
        <taxon>Solanum</taxon>
    </lineage>
</organism>
<gene>
    <name evidence="1" type="ORF">KY290_001878</name>
</gene>
<accession>A0ABQ7WQQ1</accession>
<protein>
    <submittedName>
        <fullName evidence="1">Uncharacterized protein</fullName>
    </submittedName>
</protein>